<sequence length="460" mass="51683">MKGERIAKRSTFGSIMRRRLSDITNSPSQPKLLNLTHQEKPSQVPPSTEDVINQLIKEKMTLMKLIEEKNKIIELSGNELQNLRTNFQKLQLQNWNLAQSNSQFLAELNLGREKMKALQHEIVCKDALLKAIKMEKEGKLDMNCENTGSQVSKGNKDTNCENIGSQGSKEGEKVAAECLPNVDNNDKPCTSNRRRSTRSKSTGPSTIHRQATEKDKVENKRRCLRRQSARFHSQEREPAENLFEIEDTKLPTTTLPADDLMQEDVSTPAGSSIANEKTCSSINETQVSQRSSMGRPLRRAAEKGKMEMNCANTGSQVSKEGEKVAAECLPNVDNNDKPCTSNRRRSTRSKSTGPSTAHRQSAEKDKVETKRHCLRRQSARFHSQEREPAENLFEVEDTKLPATTLPGDDPMHEDVSTPAGSSIANETQVSQRSSMGRPLRRASEKVQSYREAPLNVKMRR</sequence>
<evidence type="ECO:0000259" key="4">
    <source>
        <dbReference type="Pfam" id="PF07557"/>
    </source>
</evidence>
<dbReference type="PANTHER" id="PTHR34373:SF8">
    <property type="entry name" value="SHUGOSHIN"/>
    <property type="match status" value="1"/>
</dbReference>
<proteinExistence type="inferred from homology"/>
<evidence type="ECO:0000313" key="6">
    <source>
        <dbReference type="Proteomes" id="UP000827721"/>
    </source>
</evidence>
<feature type="compositionally biased region" description="Basic and acidic residues" evidence="3">
    <location>
        <begin position="360"/>
        <end position="371"/>
    </location>
</feature>
<evidence type="ECO:0000256" key="2">
    <source>
        <dbReference type="ARBA" id="ARBA00022829"/>
    </source>
</evidence>
<dbReference type="Pfam" id="PF07557">
    <property type="entry name" value="Shugoshin_C"/>
    <property type="match status" value="1"/>
</dbReference>
<feature type="region of interest" description="Disordered" evidence="3">
    <location>
        <begin position="328"/>
        <end position="371"/>
    </location>
</feature>
<dbReference type="InterPro" id="IPR011515">
    <property type="entry name" value="Shugoshin_C"/>
</dbReference>
<keyword evidence="2" id="KW-0159">Chromosome partition</keyword>
<comment type="caution">
    <text evidence="5">The sequence shown here is derived from an EMBL/GenBank/DDBJ whole genome shotgun (WGS) entry which is preliminary data.</text>
</comment>
<dbReference type="InterPro" id="IPR044693">
    <property type="entry name" value="SGO_plant"/>
</dbReference>
<feature type="compositionally biased region" description="Polar residues" evidence="3">
    <location>
        <begin position="418"/>
        <end position="434"/>
    </location>
</feature>
<feature type="compositionally biased region" description="Polar residues" evidence="3">
    <location>
        <begin position="280"/>
        <end position="292"/>
    </location>
</feature>
<organism evidence="5 6">
    <name type="scientific">Xanthoceras sorbifolium</name>
    <dbReference type="NCBI Taxonomy" id="99658"/>
    <lineage>
        <taxon>Eukaryota</taxon>
        <taxon>Viridiplantae</taxon>
        <taxon>Streptophyta</taxon>
        <taxon>Embryophyta</taxon>
        <taxon>Tracheophyta</taxon>
        <taxon>Spermatophyta</taxon>
        <taxon>Magnoliopsida</taxon>
        <taxon>eudicotyledons</taxon>
        <taxon>Gunneridae</taxon>
        <taxon>Pentapetalae</taxon>
        <taxon>rosids</taxon>
        <taxon>malvids</taxon>
        <taxon>Sapindales</taxon>
        <taxon>Sapindaceae</taxon>
        <taxon>Xanthoceroideae</taxon>
        <taxon>Xanthoceras</taxon>
    </lineage>
</organism>
<evidence type="ECO:0000256" key="3">
    <source>
        <dbReference type="SAM" id="MobiDB-lite"/>
    </source>
</evidence>
<keyword evidence="6" id="KW-1185">Reference proteome</keyword>
<evidence type="ECO:0000313" key="5">
    <source>
        <dbReference type="EMBL" id="KAH7561118.1"/>
    </source>
</evidence>
<feature type="region of interest" description="Disordered" evidence="3">
    <location>
        <begin position="146"/>
        <end position="219"/>
    </location>
</feature>
<feature type="region of interest" description="Disordered" evidence="3">
    <location>
        <begin position="280"/>
        <end position="302"/>
    </location>
</feature>
<gene>
    <name evidence="5" type="ORF">JRO89_XS10G0176500</name>
</gene>
<evidence type="ECO:0000256" key="1">
    <source>
        <dbReference type="ARBA" id="ARBA00010845"/>
    </source>
</evidence>
<feature type="compositionally biased region" description="Basic and acidic residues" evidence="3">
    <location>
        <begin position="210"/>
        <end position="219"/>
    </location>
</feature>
<comment type="similarity">
    <text evidence="1">Belongs to the shugoshin family.</text>
</comment>
<reference evidence="5 6" key="1">
    <citation type="submission" date="2021-02" db="EMBL/GenBank/DDBJ databases">
        <title>Plant Genome Project.</title>
        <authorList>
            <person name="Zhang R.-G."/>
        </authorList>
    </citation>
    <scope>NUCLEOTIDE SEQUENCE [LARGE SCALE GENOMIC DNA]</scope>
    <source>
        <tissue evidence="5">Leaves</tissue>
    </source>
</reference>
<dbReference type="EMBL" id="JAFEMO010000010">
    <property type="protein sequence ID" value="KAH7561118.1"/>
    <property type="molecule type" value="Genomic_DNA"/>
</dbReference>
<accession>A0ABQ8HJ76</accession>
<name>A0ABQ8HJ76_9ROSI</name>
<dbReference type="PANTHER" id="PTHR34373">
    <property type="entry name" value="SHUGOSHIN 2"/>
    <property type="match status" value="1"/>
</dbReference>
<feature type="domain" description="Shugoshin C-terminal" evidence="4">
    <location>
        <begin position="436"/>
        <end position="460"/>
    </location>
</feature>
<feature type="region of interest" description="Disordered" evidence="3">
    <location>
        <begin position="397"/>
        <end position="460"/>
    </location>
</feature>
<dbReference type="Proteomes" id="UP000827721">
    <property type="component" value="Unassembled WGS sequence"/>
</dbReference>
<protein>
    <recommendedName>
        <fullName evidence="4">Shugoshin C-terminal domain-containing protein</fullName>
    </recommendedName>
</protein>